<name>A0A1H9JRC5_9GAMM</name>
<feature type="transmembrane region" description="Helical" evidence="1">
    <location>
        <begin position="493"/>
        <end position="517"/>
    </location>
</feature>
<reference evidence="3" key="1">
    <citation type="submission" date="2016-10" db="EMBL/GenBank/DDBJ databases">
        <authorList>
            <person name="Varghese N."/>
            <person name="Submissions S."/>
        </authorList>
    </citation>
    <scope>NUCLEOTIDE SEQUENCE [LARGE SCALE GENOMIC DNA]</scope>
    <source>
        <strain evidence="3">8N4</strain>
    </source>
</reference>
<feature type="transmembrane region" description="Helical" evidence="1">
    <location>
        <begin position="537"/>
        <end position="559"/>
    </location>
</feature>
<sequence length="567" mass="63194">MTQSAKATSNSNNAFMLLLRRLHFYIGLFIGPFIFIASLTGMLYVITPSVESGLYASTLKVVPHGTVQPLAAQVAAAKRAIHQPATLAAVRPAPSATDTTRVQFSQAGLGPSETRAIFIDPYRLTVTGNYTVYGTSGILPFRTALDHLHQSLLLGNAGRAYSELAASWMWIAALGGVILWMSSRRQLKQSKRKTSFSQRWHRRFGGALLLGMLFLSATGITWSQWAGDNVNQLRHAFGWLTPQVTAVVAGVTVQAPKNAHAEHQAMDMGSMPGMDMSQPSPTSAPTYNVADGEWDRALFEARQSGIQAAKIEIRPPKDSYHTWTVTEIDHRWPVQVDAVALDPKTLTVIDHVEFRDYPLLAKLTRWGVDAHMGLLFGGLNQLILALFALGLCALIIMGYRQWWRRRPHPADHSPTQTLSEAWRNCHIVTRSIVIIFALLISYALPVLGVSLVLFILIDIYRWKRALTMQHTPISESSQFTAEQQQQRKKKRNFIRGVIVIWLITCTVMARAIIGGVIEEYHLPFGEWSGGMYVMQGMMIIIYTSVFTGLMSIPLWYFFLGESDPQGK</sequence>
<dbReference type="PANTHER" id="PTHR34219">
    <property type="entry name" value="IRON-REGULATED INNER MEMBRANE PROTEIN-RELATED"/>
    <property type="match status" value="1"/>
</dbReference>
<accession>A0A1H9JRC5</accession>
<evidence type="ECO:0000313" key="2">
    <source>
        <dbReference type="EMBL" id="SEQ89155.1"/>
    </source>
</evidence>
<evidence type="ECO:0000313" key="3">
    <source>
        <dbReference type="Proteomes" id="UP000242515"/>
    </source>
</evidence>
<dbReference type="Pfam" id="PF03929">
    <property type="entry name" value="PepSY_TM"/>
    <property type="match status" value="1"/>
</dbReference>
<dbReference type="Proteomes" id="UP000242515">
    <property type="component" value="Unassembled WGS sequence"/>
</dbReference>
<dbReference type="InterPro" id="IPR019685">
    <property type="entry name" value="DUF2534"/>
</dbReference>
<dbReference type="PANTHER" id="PTHR34219:SF1">
    <property type="entry name" value="PEPSY DOMAIN-CONTAINING PROTEIN"/>
    <property type="match status" value="1"/>
</dbReference>
<dbReference type="STRING" id="988801.SAMN05216522_10825"/>
<keyword evidence="1" id="KW-0472">Membrane</keyword>
<gene>
    <name evidence="2" type="ORF">SAMN05216522_10825</name>
</gene>
<feature type="transmembrane region" description="Helical" evidence="1">
    <location>
        <begin position="374"/>
        <end position="399"/>
    </location>
</feature>
<feature type="transmembrane region" description="Helical" evidence="1">
    <location>
        <begin position="24"/>
        <end position="46"/>
    </location>
</feature>
<feature type="transmembrane region" description="Helical" evidence="1">
    <location>
        <begin position="204"/>
        <end position="225"/>
    </location>
</feature>
<feature type="transmembrane region" description="Helical" evidence="1">
    <location>
        <begin position="237"/>
        <end position="256"/>
    </location>
</feature>
<dbReference type="AlphaFoldDB" id="A0A1H9JRC5"/>
<protein>
    <submittedName>
        <fullName evidence="2">Uncharacterized iron-regulated membrane protein</fullName>
    </submittedName>
</protein>
<dbReference type="Pfam" id="PF10749">
    <property type="entry name" value="DUF2534"/>
    <property type="match status" value="1"/>
</dbReference>
<keyword evidence="1" id="KW-1133">Transmembrane helix</keyword>
<dbReference type="EMBL" id="FOGC01000008">
    <property type="protein sequence ID" value="SEQ89155.1"/>
    <property type="molecule type" value="Genomic_DNA"/>
</dbReference>
<dbReference type="OrthoDB" id="9791166at2"/>
<proteinExistence type="predicted"/>
<dbReference type="RefSeq" id="WP_092676825.1">
    <property type="nucleotide sequence ID" value="NZ_FOGC01000008.1"/>
</dbReference>
<feature type="transmembrane region" description="Helical" evidence="1">
    <location>
        <begin position="165"/>
        <end position="183"/>
    </location>
</feature>
<evidence type="ECO:0000256" key="1">
    <source>
        <dbReference type="SAM" id="Phobius"/>
    </source>
</evidence>
<keyword evidence="1" id="KW-0812">Transmembrane</keyword>
<keyword evidence="3" id="KW-1185">Reference proteome</keyword>
<organism evidence="2 3">
    <name type="scientific">Rosenbergiella nectarea</name>
    <dbReference type="NCBI Taxonomy" id="988801"/>
    <lineage>
        <taxon>Bacteria</taxon>
        <taxon>Pseudomonadati</taxon>
        <taxon>Pseudomonadota</taxon>
        <taxon>Gammaproteobacteria</taxon>
        <taxon>Enterobacterales</taxon>
        <taxon>Erwiniaceae</taxon>
        <taxon>Rosenbergiella</taxon>
    </lineage>
</organism>
<dbReference type="InterPro" id="IPR005625">
    <property type="entry name" value="PepSY-ass_TM"/>
</dbReference>
<feature type="transmembrane region" description="Helical" evidence="1">
    <location>
        <begin position="432"/>
        <end position="460"/>
    </location>
</feature>